<dbReference type="AlphaFoldDB" id="A0A396RPX6"/>
<dbReference type="Pfam" id="PF01963">
    <property type="entry name" value="TraB_PrgY_gumN"/>
    <property type="match status" value="1"/>
</dbReference>
<dbReference type="InterPro" id="IPR047111">
    <property type="entry name" value="YbaP-like"/>
</dbReference>
<dbReference type="InterPro" id="IPR002816">
    <property type="entry name" value="TraB/PrgY/GumN_fam"/>
</dbReference>
<dbReference type="PANTHER" id="PTHR40590">
    <property type="entry name" value="CYTOPLASMIC PROTEIN-RELATED"/>
    <property type="match status" value="1"/>
</dbReference>
<reference evidence="2 3" key="1">
    <citation type="submission" date="2018-08" db="EMBL/GenBank/DDBJ databases">
        <title>The multiple taxonomic identification of Sphingomonas gilva.</title>
        <authorList>
            <person name="Zhu D."/>
            <person name="Zheng S."/>
        </authorList>
    </citation>
    <scope>NUCLEOTIDE SEQUENCE [LARGE SCALE GENOMIC DNA]</scope>
    <source>
        <strain evidence="2 3">ZDH117</strain>
    </source>
</reference>
<dbReference type="EMBL" id="QWLV01000004">
    <property type="protein sequence ID" value="RHW17332.1"/>
    <property type="molecule type" value="Genomic_DNA"/>
</dbReference>
<feature type="chain" id="PRO_5017485147" evidence="1">
    <location>
        <begin position="22"/>
        <end position="310"/>
    </location>
</feature>
<comment type="caution">
    <text evidence="2">The sequence shown here is derived from an EMBL/GenBank/DDBJ whole genome shotgun (WGS) entry which is preliminary data.</text>
</comment>
<evidence type="ECO:0000256" key="1">
    <source>
        <dbReference type="SAM" id="SignalP"/>
    </source>
</evidence>
<dbReference type="CDD" id="cd14789">
    <property type="entry name" value="Tiki"/>
    <property type="match status" value="1"/>
</dbReference>
<dbReference type="RefSeq" id="WP_118864080.1">
    <property type="nucleotide sequence ID" value="NZ_QWLV01000004.1"/>
</dbReference>
<evidence type="ECO:0000313" key="2">
    <source>
        <dbReference type="EMBL" id="RHW17332.1"/>
    </source>
</evidence>
<feature type="signal peptide" evidence="1">
    <location>
        <begin position="1"/>
        <end position="21"/>
    </location>
</feature>
<proteinExistence type="predicted"/>
<sequence>MSLTFLVRATFAAVLALTAAAAPAQKADRLHKQAPPGAERVQTFTPAPAIWRIADHDTVIYLFGTIHILRPTLKWRSRTLNRVIARADELVVESSDADFAALEGKLVAEMAADMEVKRPPLLDRVRPGKRAAVKRTIDESGFPAAMFDHLPTWMAVFALGMGGLPDDGATDEAGADATLERLFLKAGKPVLSVEDPDAVIAAVRAIPEADLLRLLEDEEAYAGDAANEDEAWARGDVSGLAEGLGEADLGPAVYAALIRDRNRAWTGWLIERMKRPGTVLFAVGAGHLVGPDSVQAMLAKRGVASPRIDR</sequence>
<protein>
    <submittedName>
        <fullName evidence="2">TraB/GumN family protein</fullName>
    </submittedName>
</protein>
<keyword evidence="1" id="KW-0732">Signal</keyword>
<evidence type="ECO:0000313" key="3">
    <source>
        <dbReference type="Proteomes" id="UP000266693"/>
    </source>
</evidence>
<keyword evidence="3" id="KW-1185">Reference proteome</keyword>
<dbReference type="PANTHER" id="PTHR40590:SF1">
    <property type="entry name" value="CYTOPLASMIC PROTEIN"/>
    <property type="match status" value="1"/>
</dbReference>
<dbReference type="Proteomes" id="UP000266693">
    <property type="component" value="Unassembled WGS sequence"/>
</dbReference>
<accession>A0A396RPX6</accession>
<gene>
    <name evidence="2" type="ORF">D1610_10150</name>
</gene>
<name>A0A396RPX6_9SPHN</name>
<organism evidence="2 3">
    <name type="scientific">Sphingomonas gilva</name>
    <dbReference type="NCBI Taxonomy" id="2305907"/>
    <lineage>
        <taxon>Bacteria</taxon>
        <taxon>Pseudomonadati</taxon>
        <taxon>Pseudomonadota</taxon>
        <taxon>Alphaproteobacteria</taxon>
        <taxon>Sphingomonadales</taxon>
        <taxon>Sphingomonadaceae</taxon>
        <taxon>Sphingomonas</taxon>
    </lineage>
</organism>